<comment type="similarity">
    <text evidence="3">Belongs to the CobT family.</text>
</comment>
<reference evidence="11" key="1">
    <citation type="journal article" date="2021" name="PeerJ">
        <title>Extensive microbial diversity within the chicken gut microbiome revealed by metagenomics and culture.</title>
        <authorList>
            <person name="Gilroy R."/>
            <person name="Ravi A."/>
            <person name="Getino M."/>
            <person name="Pursley I."/>
            <person name="Horton D.L."/>
            <person name="Alikhan N.F."/>
            <person name="Baker D."/>
            <person name="Gharbi K."/>
            <person name="Hall N."/>
            <person name="Watson M."/>
            <person name="Adriaenssens E.M."/>
            <person name="Foster-Nyarko E."/>
            <person name="Jarju S."/>
            <person name="Secka A."/>
            <person name="Antonio M."/>
            <person name="Oren A."/>
            <person name="Chaudhuri R.R."/>
            <person name="La Ragione R."/>
            <person name="Hildebrand F."/>
            <person name="Pallen M.J."/>
        </authorList>
    </citation>
    <scope>NUCLEOTIDE SEQUENCE</scope>
    <source>
        <strain evidence="11">811</strain>
    </source>
</reference>
<evidence type="ECO:0000313" key="12">
    <source>
        <dbReference type="Proteomes" id="UP000824204"/>
    </source>
</evidence>
<dbReference type="NCBIfam" id="TIGR03160">
    <property type="entry name" value="cobT_DBIPRT"/>
    <property type="match status" value="1"/>
</dbReference>
<evidence type="ECO:0000313" key="11">
    <source>
        <dbReference type="EMBL" id="HIX07517.1"/>
    </source>
</evidence>
<reference evidence="11" key="2">
    <citation type="submission" date="2021-04" db="EMBL/GenBank/DDBJ databases">
        <authorList>
            <person name="Gilroy R."/>
        </authorList>
    </citation>
    <scope>NUCLEOTIDE SEQUENCE</scope>
    <source>
        <strain evidence="11">811</strain>
    </source>
</reference>
<evidence type="ECO:0000256" key="5">
    <source>
        <dbReference type="ARBA" id="ARBA00015486"/>
    </source>
</evidence>
<accession>A0A9D1V7I8</accession>
<dbReference type="SUPFAM" id="SSF52733">
    <property type="entry name" value="Nicotinate mononucleotide:5,6-dimethylbenzimidazole phosphoribosyltransferase (CobT)"/>
    <property type="match status" value="1"/>
</dbReference>
<evidence type="ECO:0000256" key="2">
    <source>
        <dbReference type="ARBA" id="ARBA00005049"/>
    </source>
</evidence>
<dbReference type="Proteomes" id="UP000824204">
    <property type="component" value="Unassembled WGS sequence"/>
</dbReference>
<dbReference type="InterPro" id="IPR003200">
    <property type="entry name" value="Nict_dMeBzImd_PRibTrfase"/>
</dbReference>
<dbReference type="Gene3D" id="1.10.1610.10">
    <property type="match status" value="1"/>
</dbReference>
<name>A0A9D1V7I8_9FIRM</name>
<dbReference type="AlphaFoldDB" id="A0A9D1V7I8"/>
<dbReference type="Gene3D" id="3.40.50.10210">
    <property type="match status" value="1"/>
</dbReference>
<dbReference type="NCBIfam" id="NF000996">
    <property type="entry name" value="PRK00105.1"/>
    <property type="match status" value="1"/>
</dbReference>
<dbReference type="PANTHER" id="PTHR43463">
    <property type="entry name" value="NICOTINATE-NUCLEOTIDE--DIMETHYLBENZIMIDAZOLE PHOSPHORIBOSYLTRANSFERASE"/>
    <property type="match status" value="1"/>
</dbReference>
<evidence type="ECO:0000256" key="6">
    <source>
        <dbReference type="ARBA" id="ARBA00022573"/>
    </source>
</evidence>
<evidence type="ECO:0000256" key="10">
    <source>
        <dbReference type="NCBIfam" id="TIGR03160"/>
    </source>
</evidence>
<comment type="pathway">
    <text evidence="2">Nucleoside biosynthesis; alpha-ribazole biosynthesis; alpha-ribazole from 5,6-dimethylbenzimidazole: step 1/2.</text>
</comment>
<dbReference type="InterPro" id="IPR023195">
    <property type="entry name" value="Nict_dMeBzImd_PRibTrfase_N"/>
</dbReference>
<organism evidence="11 12">
    <name type="scientific">Candidatus Borkfalkia faecipullorum</name>
    <dbReference type="NCBI Taxonomy" id="2838510"/>
    <lineage>
        <taxon>Bacteria</taxon>
        <taxon>Bacillati</taxon>
        <taxon>Bacillota</taxon>
        <taxon>Clostridia</taxon>
        <taxon>Christensenellales</taxon>
        <taxon>Christensenellaceae</taxon>
        <taxon>Candidatus Borkfalkia</taxon>
    </lineage>
</organism>
<evidence type="ECO:0000256" key="8">
    <source>
        <dbReference type="ARBA" id="ARBA00022679"/>
    </source>
</evidence>
<evidence type="ECO:0000256" key="1">
    <source>
        <dbReference type="ARBA" id="ARBA00002197"/>
    </source>
</evidence>
<dbReference type="InterPro" id="IPR017846">
    <property type="entry name" value="Nict_dMeBzImd_PRibTrfase_bact"/>
</dbReference>
<dbReference type="GO" id="GO:0009236">
    <property type="term" value="P:cobalamin biosynthetic process"/>
    <property type="evidence" value="ECO:0007669"/>
    <property type="project" value="UniProtKB-UniRule"/>
</dbReference>
<dbReference type="InterPro" id="IPR036087">
    <property type="entry name" value="Nict_dMeBzImd_PRibTrfase_sf"/>
</dbReference>
<protein>
    <recommendedName>
        <fullName evidence="5 10">Nicotinate-nucleotide--dimethylbenzimidazole phosphoribosyltransferase</fullName>
        <ecNumber evidence="4 10">2.4.2.21</ecNumber>
    </recommendedName>
</protein>
<dbReference type="EMBL" id="DXFX01000045">
    <property type="protein sequence ID" value="HIX07517.1"/>
    <property type="molecule type" value="Genomic_DNA"/>
</dbReference>
<evidence type="ECO:0000256" key="4">
    <source>
        <dbReference type="ARBA" id="ARBA00011991"/>
    </source>
</evidence>
<keyword evidence="7 11" id="KW-0328">Glycosyltransferase</keyword>
<dbReference type="EC" id="2.4.2.21" evidence="4 10"/>
<evidence type="ECO:0000256" key="3">
    <source>
        <dbReference type="ARBA" id="ARBA00007110"/>
    </source>
</evidence>
<proteinExistence type="inferred from homology"/>
<gene>
    <name evidence="11" type="primary">cobT</name>
    <name evidence="11" type="ORF">H9741_03525</name>
</gene>
<comment type="catalytic activity">
    <reaction evidence="9">
        <text>5,6-dimethylbenzimidazole + nicotinate beta-D-ribonucleotide = alpha-ribazole 5'-phosphate + nicotinate + H(+)</text>
        <dbReference type="Rhea" id="RHEA:11196"/>
        <dbReference type="ChEBI" id="CHEBI:15378"/>
        <dbReference type="ChEBI" id="CHEBI:15890"/>
        <dbReference type="ChEBI" id="CHEBI:32544"/>
        <dbReference type="ChEBI" id="CHEBI:57502"/>
        <dbReference type="ChEBI" id="CHEBI:57918"/>
        <dbReference type="EC" id="2.4.2.21"/>
    </reaction>
</comment>
<comment type="caution">
    <text evidence="11">The sequence shown here is derived from an EMBL/GenBank/DDBJ whole genome shotgun (WGS) entry which is preliminary data.</text>
</comment>
<evidence type="ECO:0000256" key="7">
    <source>
        <dbReference type="ARBA" id="ARBA00022676"/>
    </source>
</evidence>
<sequence>MFEAMPYDEEKYQRAKKHWDELAKPLHGMGLFEELISRIEGMPNAGGLKKRCVLVFCADNGVVEEGVTQTGSEVTATVAENMARGDATVCIMAKAAGADVFPVDIGMCRAADGVRDEHILRGTHNFYQTRAMSREECLRAVKKGASLAREFAQKGYGVIAAGEMGIGNTTTAGAVASVLLDLPPRLVTGKGAGLSPAGLERKIQVIERSVARLQPDREDALDVLSKVGGLDIAGMCGAFLGGAQAGIPVIIDGVISAVAALCAAKLCPQSKKYMIASHLSGEPAAKYVLDSLGFAAPIRADMALGEGTGAVALLPLLDTAYAVFREMICFSQTDIEEYKPL</sequence>
<evidence type="ECO:0000256" key="9">
    <source>
        <dbReference type="ARBA" id="ARBA00047340"/>
    </source>
</evidence>
<keyword evidence="8 11" id="KW-0808">Transferase</keyword>
<dbReference type="GO" id="GO:0008939">
    <property type="term" value="F:nicotinate-nucleotide-dimethylbenzimidazole phosphoribosyltransferase activity"/>
    <property type="evidence" value="ECO:0007669"/>
    <property type="project" value="UniProtKB-UniRule"/>
</dbReference>
<keyword evidence="6" id="KW-0169">Cobalamin biosynthesis</keyword>
<dbReference type="PANTHER" id="PTHR43463:SF1">
    <property type="entry name" value="NICOTINATE-NUCLEOTIDE--DIMETHYLBENZIMIDAZOLE PHOSPHORIBOSYLTRANSFERASE"/>
    <property type="match status" value="1"/>
</dbReference>
<dbReference type="CDD" id="cd02439">
    <property type="entry name" value="DMB-PRT_CobT"/>
    <property type="match status" value="1"/>
</dbReference>
<comment type="function">
    <text evidence="1">Catalyzes the synthesis of alpha-ribazole-5'-phosphate from nicotinate mononucleotide (NAMN) and 5,6-dimethylbenzimidazole (DMB).</text>
</comment>
<dbReference type="FunFam" id="3.40.50.10210:FF:000001">
    <property type="entry name" value="Nicotinate-nucleotide--dimethylbenzimidazole phosphoribosyltransferase"/>
    <property type="match status" value="1"/>
</dbReference>
<dbReference type="Pfam" id="PF02277">
    <property type="entry name" value="DBI_PRT"/>
    <property type="match status" value="1"/>
</dbReference>